<dbReference type="PATRIC" id="fig|224013.5.peg.6423"/>
<sequence length="200" mass="22057">MKVREAAEYLSIGSEQPITAKQLLLQVQAKFPALELTVDSELPEEFVQKVEEMAGKFQDRSTTSAASSTSAGGMGMATAANASEAITNIKSAALNITECIQQVLMEEEVVVAINRGFNDALTVLQAYESGKKQVLEAHASSRINALAEETNSILSEREALLMQRDSEERERLGKWSVQAHNSRTRLQRTREELAELLKLF</sequence>
<gene>
    <name evidence="1" type="ORF">ACX27_26830</name>
</gene>
<dbReference type="KEGG" id="npz:ACX27_26830"/>
<dbReference type="AlphaFoldDB" id="A0A0M4TXX0"/>
<evidence type="ECO:0000313" key="1">
    <source>
        <dbReference type="EMBL" id="ALF55644.1"/>
    </source>
</evidence>
<name>A0A0M4TXX0_9NOSO</name>
<protein>
    <submittedName>
        <fullName evidence="1">Uncharacterized protein</fullName>
    </submittedName>
</protein>
<organism evidence="1 2">
    <name type="scientific">Nostoc piscinale CENA21</name>
    <dbReference type="NCBI Taxonomy" id="224013"/>
    <lineage>
        <taxon>Bacteria</taxon>
        <taxon>Bacillati</taxon>
        <taxon>Cyanobacteriota</taxon>
        <taxon>Cyanophyceae</taxon>
        <taxon>Nostocales</taxon>
        <taxon>Nostocaceae</taxon>
        <taxon>Nostoc</taxon>
    </lineage>
</organism>
<dbReference type="RefSeq" id="WP_062297000.1">
    <property type="nucleotide sequence ID" value="NZ_CP012036.1"/>
</dbReference>
<proteinExistence type="predicted"/>
<evidence type="ECO:0000313" key="2">
    <source>
        <dbReference type="Proteomes" id="UP000062645"/>
    </source>
</evidence>
<reference evidence="1 2" key="2">
    <citation type="journal article" date="2016" name="Genome Announc.">
        <title>Draft Genome Sequence of the N2-Fixing Cyanobacterium Nostoc piscinale CENA21, Isolated from the Brazilian Amazon Floodplain.</title>
        <authorList>
            <person name="Leao T."/>
            <person name="Guimaraes P.I."/>
            <person name="de Melo A.G."/>
            <person name="Ramos R.T."/>
            <person name="Leao P.N."/>
            <person name="Silva A."/>
            <person name="Fiore M.F."/>
            <person name="Schneider M.P."/>
        </authorList>
    </citation>
    <scope>NUCLEOTIDE SEQUENCE [LARGE SCALE GENOMIC DNA]</scope>
    <source>
        <strain evidence="1 2">CENA21</strain>
    </source>
</reference>
<accession>A0A0M4TXX0</accession>
<dbReference type="EMBL" id="CP012036">
    <property type="protein sequence ID" value="ALF55644.1"/>
    <property type="molecule type" value="Genomic_DNA"/>
</dbReference>
<keyword evidence="2" id="KW-1185">Reference proteome</keyword>
<dbReference type="STRING" id="224013.ACX27_26830"/>
<dbReference type="OrthoDB" id="9849222at2"/>
<dbReference type="Proteomes" id="UP000062645">
    <property type="component" value="Chromosome"/>
</dbReference>
<reference evidence="2" key="1">
    <citation type="submission" date="2015-07" db="EMBL/GenBank/DDBJ databases">
        <title>Genome Of Nitrogen-Fixing Cyanobacterium Nostoc piscinale CENA21 From Solimoes/Amazon River Floodplain Sediments And Comparative Genomics To Uncover Biosynthetic Natural Products Potential.</title>
        <authorList>
            <person name="Leao T.F."/>
            <person name="Leao P.N."/>
            <person name="Guimaraes P.I."/>
            <person name="de Melo A.G.C."/>
            <person name="Ramos R.T.J."/>
            <person name="Silva A."/>
            <person name="Fiore M.F."/>
            <person name="Schneider M.P.C."/>
        </authorList>
    </citation>
    <scope>NUCLEOTIDE SEQUENCE [LARGE SCALE GENOMIC DNA]</scope>
    <source>
        <strain evidence="2">CENA21</strain>
    </source>
</reference>